<dbReference type="GO" id="GO:0016740">
    <property type="term" value="F:transferase activity"/>
    <property type="evidence" value="ECO:0007669"/>
    <property type="project" value="UniProtKB-KW"/>
</dbReference>
<evidence type="ECO:0000256" key="3">
    <source>
        <dbReference type="ARBA" id="ARBA00022960"/>
    </source>
</evidence>
<keyword evidence="7" id="KW-0812">Transmembrane</keyword>
<name>A0A6M0RCV8_9CLOT</name>
<evidence type="ECO:0000256" key="4">
    <source>
        <dbReference type="ARBA" id="ARBA00022984"/>
    </source>
</evidence>
<comment type="pathway">
    <text evidence="1 6">Cell wall biogenesis; peptidoglycan biosynthesis.</text>
</comment>
<keyword evidence="4 6" id="KW-0573">Peptidoglycan synthesis</keyword>
<dbReference type="GO" id="GO:0018104">
    <property type="term" value="P:peptidoglycan-protein cross-linking"/>
    <property type="evidence" value="ECO:0007669"/>
    <property type="project" value="TreeGrafter"/>
</dbReference>
<sequence length="262" mass="30599">MKKKTIIYTVIFTVIFIIAPCCTSKKGIKNQNNMKKVEVKKIDKIDDNKKYKKNDVNVFSSNTCFKKTYYINKNNVNVYDKNDNYSKVLFSLNKDDIVIAYKEKNGYLYCEEGSIGRKGWIKKNKDNIKGFSYKNTEYKIDVDLIDQMVNVYKNDKIIKKINCSTGLVGNQDTETPVGMFYIMDKGKYFYSNKYNQGGRYYIKFFANYLIHSIPLDKNGNIIEEEKDKLGFPASHGCIRVSIDDAKWLYNNVPKKSLIFIHY</sequence>
<keyword evidence="10" id="KW-1185">Reference proteome</keyword>
<dbReference type="GO" id="GO:0071972">
    <property type="term" value="F:peptidoglycan L,D-transpeptidase activity"/>
    <property type="evidence" value="ECO:0007669"/>
    <property type="project" value="TreeGrafter"/>
</dbReference>
<evidence type="ECO:0000256" key="2">
    <source>
        <dbReference type="ARBA" id="ARBA00022679"/>
    </source>
</evidence>
<dbReference type="Proteomes" id="UP000473885">
    <property type="component" value="Unassembled WGS sequence"/>
</dbReference>
<organism evidence="9 10">
    <name type="scientific">Clostridium niameyense</name>
    <dbReference type="NCBI Taxonomy" id="1622073"/>
    <lineage>
        <taxon>Bacteria</taxon>
        <taxon>Bacillati</taxon>
        <taxon>Bacillota</taxon>
        <taxon>Clostridia</taxon>
        <taxon>Eubacteriales</taxon>
        <taxon>Clostridiaceae</taxon>
        <taxon>Clostridium</taxon>
    </lineage>
</organism>
<dbReference type="EMBL" id="SXDP01000020">
    <property type="protein sequence ID" value="NEZ48013.1"/>
    <property type="molecule type" value="Genomic_DNA"/>
</dbReference>
<keyword evidence="5 6" id="KW-0961">Cell wall biogenesis/degradation</keyword>
<dbReference type="InterPro" id="IPR038063">
    <property type="entry name" value="Transpep_catalytic_dom"/>
</dbReference>
<keyword evidence="2" id="KW-0808">Transferase</keyword>
<evidence type="ECO:0000256" key="7">
    <source>
        <dbReference type="SAM" id="Phobius"/>
    </source>
</evidence>
<dbReference type="GO" id="GO:0008360">
    <property type="term" value="P:regulation of cell shape"/>
    <property type="evidence" value="ECO:0007669"/>
    <property type="project" value="UniProtKB-UniRule"/>
</dbReference>
<evidence type="ECO:0000256" key="5">
    <source>
        <dbReference type="ARBA" id="ARBA00023316"/>
    </source>
</evidence>
<dbReference type="PANTHER" id="PTHR30582">
    <property type="entry name" value="L,D-TRANSPEPTIDASE"/>
    <property type="match status" value="1"/>
</dbReference>
<keyword evidence="3 6" id="KW-0133">Cell shape</keyword>
<dbReference type="UniPathway" id="UPA00219"/>
<keyword evidence="7" id="KW-0472">Membrane</keyword>
<dbReference type="RefSeq" id="WP_163250024.1">
    <property type="nucleotide sequence ID" value="NZ_SXDP01000020.1"/>
</dbReference>
<dbReference type="SUPFAM" id="SSF141523">
    <property type="entry name" value="L,D-transpeptidase catalytic domain-like"/>
    <property type="match status" value="1"/>
</dbReference>
<protein>
    <submittedName>
        <fullName evidence="9">L,D-transpeptidase</fullName>
    </submittedName>
</protein>
<feature type="active site" description="Proton donor/acceptor" evidence="6">
    <location>
        <position position="211"/>
    </location>
</feature>
<evidence type="ECO:0000256" key="1">
    <source>
        <dbReference type="ARBA" id="ARBA00004752"/>
    </source>
</evidence>
<evidence type="ECO:0000259" key="8">
    <source>
        <dbReference type="PROSITE" id="PS52029"/>
    </source>
</evidence>
<comment type="caution">
    <text evidence="9">The sequence shown here is derived from an EMBL/GenBank/DDBJ whole genome shotgun (WGS) entry which is preliminary data.</text>
</comment>
<evidence type="ECO:0000313" key="9">
    <source>
        <dbReference type="EMBL" id="NEZ48013.1"/>
    </source>
</evidence>
<dbReference type="Gene3D" id="2.40.440.10">
    <property type="entry name" value="L,D-transpeptidase catalytic domain-like"/>
    <property type="match status" value="1"/>
</dbReference>
<feature type="transmembrane region" description="Helical" evidence="7">
    <location>
        <begin position="6"/>
        <end position="24"/>
    </location>
</feature>
<gene>
    <name evidence="9" type="ORF">FDF74_12595</name>
</gene>
<evidence type="ECO:0000313" key="10">
    <source>
        <dbReference type="Proteomes" id="UP000473885"/>
    </source>
</evidence>
<dbReference type="InterPro" id="IPR050979">
    <property type="entry name" value="LD-transpeptidase"/>
</dbReference>
<evidence type="ECO:0000256" key="6">
    <source>
        <dbReference type="PROSITE-ProRule" id="PRU01373"/>
    </source>
</evidence>
<feature type="domain" description="L,D-TPase catalytic" evidence="8">
    <location>
        <begin position="138"/>
        <end position="261"/>
    </location>
</feature>
<dbReference type="Pfam" id="PF03734">
    <property type="entry name" value="YkuD"/>
    <property type="match status" value="1"/>
</dbReference>
<reference evidence="9 10" key="1">
    <citation type="submission" date="2019-04" db="EMBL/GenBank/DDBJ databases">
        <title>Genome sequencing of Clostridium botulinum Groups I-IV and Clostridium butyricum.</title>
        <authorList>
            <person name="Brunt J."/>
            <person name="Van Vliet A.H.M."/>
            <person name="Stringer S.C."/>
            <person name="Carter A.T."/>
            <person name="Peck M.W."/>
        </authorList>
    </citation>
    <scope>NUCLEOTIDE SEQUENCE [LARGE SCALE GENOMIC DNA]</scope>
    <source>
        <strain evidence="9 10">IFR 18/094</strain>
    </source>
</reference>
<dbReference type="InterPro" id="IPR005490">
    <property type="entry name" value="LD_TPept_cat_dom"/>
</dbReference>
<dbReference type="CDD" id="cd16913">
    <property type="entry name" value="YkuD_like"/>
    <property type="match status" value="1"/>
</dbReference>
<feature type="active site" description="Nucleophile" evidence="6">
    <location>
        <position position="237"/>
    </location>
</feature>
<keyword evidence="7" id="KW-1133">Transmembrane helix</keyword>
<dbReference type="PANTHER" id="PTHR30582:SF2">
    <property type="entry name" value="L,D-TRANSPEPTIDASE YCIB-RELATED"/>
    <property type="match status" value="1"/>
</dbReference>
<dbReference type="GO" id="GO:0071555">
    <property type="term" value="P:cell wall organization"/>
    <property type="evidence" value="ECO:0007669"/>
    <property type="project" value="UniProtKB-UniRule"/>
</dbReference>
<proteinExistence type="predicted"/>
<dbReference type="PROSITE" id="PS52029">
    <property type="entry name" value="LD_TPASE"/>
    <property type="match status" value="1"/>
</dbReference>
<dbReference type="AlphaFoldDB" id="A0A6M0RCV8"/>
<dbReference type="GO" id="GO:0005576">
    <property type="term" value="C:extracellular region"/>
    <property type="evidence" value="ECO:0007669"/>
    <property type="project" value="TreeGrafter"/>
</dbReference>
<accession>A0A6M0RCV8</accession>